<dbReference type="NCBIfam" id="NF008907">
    <property type="entry name" value="PRK12270.1"/>
    <property type="match status" value="1"/>
</dbReference>
<dbReference type="InterPro" id="IPR029061">
    <property type="entry name" value="THDP-binding"/>
</dbReference>
<name>A0AAV9IQU2_CYACA</name>
<comment type="similarity">
    <text evidence="2">Belongs to the alpha-ketoglutarate dehydrogenase family.</text>
</comment>
<dbReference type="Gene3D" id="3.40.50.11610">
    <property type="entry name" value="Multifunctional 2-oxoglutarate metabolism enzyme, C-terminal domain"/>
    <property type="match status" value="1"/>
</dbReference>
<protein>
    <recommendedName>
        <fullName evidence="7">2-oxoglutarate dehydrogenase, mitochondrial</fullName>
        <ecNumber evidence="3">1.2.4.2</ecNumber>
    </recommendedName>
    <alternativeName>
        <fullName evidence="8">2-oxoglutarate dehydrogenase complex component E1</fullName>
    </alternativeName>
</protein>
<keyword evidence="5" id="KW-0786">Thiamine pyrophosphate</keyword>
<dbReference type="EC" id="1.2.4.2" evidence="3"/>
<dbReference type="GO" id="GO:0005739">
    <property type="term" value="C:mitochondrion"/>
    <property type="evidence" value="ECO:0007669"/>
    <property type="project" value="TreeGrafter"/>
</dbReference>
<dbReference type="Gene3D" id="1.10.287.1150">
    <property type="entry name" value="TPP helical domain"/>
    <property type="match status" value="1"/>
</dbReference>
<dbReference type="InterPro" id="IPR011603">
    <property type="entry name" value="2oxoglutarate_DH_E1"/>
</dbReference>
<feature type="compositionally biased region" description="Low complexity" evidence="9">
    <location>
        <begin position="50"/>
        <end position="67"/>
    </location>
</feature>
<dbReference type="Proteomes" id="UP001301350">
    <property type="component" value="Unassembled WGS sequence"/>
</dbReference>
<keyword evidence="12" id="KW-1185">Reference proteome</keyword>
<evidence type="ECO:0000256" key="7">
    <source>
        <dbReference type="ARBA" id="ARBA00040267"/>
    </source>
</evidence>
<dbReference type="CDD" id="cd02016">
    <property type="entry name" value="TPP_E1_OGDC_like"/>
    <property type="match status" value="1"/>
</dbReference>
<evidence type="ECO:0000256" key="9">
    <source>
        <dbReference type="SAM" id="MobiDB-lite"/>
    </source>
</evidence>
<keyword evidence="4" id="KW-0560">Oxidoreductase</keyword>
<dbReference type="AlphaFoldDB" id="A0AAV9IQU2"/>
<dbReference type="GO" id="GO:0004591">
    <property type="term" value="F:oxoglutarate dehydrogenase (succinyl-transferring) activity"/>
    <property type="evidence" value="ECO:0007669"/>
    <property type="project" value="UniProtKB-EC"/>
</dbReference>
<proteinExistence type="inferred from homology"/>
<accession>A0AAV9IQU2</accession>
<dbReference type="Gene3D" id="3.40.50.12470">
    <property type="match status" value="1"/>
</dbReference>
<dbReference type="GO" id="GO:0045252">
    <property type="term" value="C:oxoglutarate dehydrogenase complex"/>
    <property type="evidence" value="ECO:0007669"/>
    <property type="project" value="TreeGrafter"/>
</dbReference>
<dbReference type="NCBIfam" id="NF006914">
    <property type="entry name" value="PRK09404.1"/>
    <property type="match status" value="1"/>
</dbReference>
<dbReference type="EMBL" id="JANCYW010000002">
    <property type="protein sequence ID" value="KAK4534689.1"/>
    <property type="molecule type" value="Genomic_DNA"/>
</dbReference>
<comment type="function">
    <text evidence="6">The 2-oxoglutarate dehydrogenase complex catalyzes the overall conversion of 2-oxoglutarate to succinyl-CoA and CO(2). It contains multiple copies of three enzymatic components: 2-oxoglutarate dehydrogenase (E1), dihydrolipoamide succinyltransferase (E2) and lipoamide dehydrogenase (E3).</text>
</comment>
<dbReference type="Pfam" id="PF02779">
    <property type="entry name" value="Transket_pyr"/>
    <property type="match status" value="1"/>
</dbReference>
<dbReference type="SMART" id="SM00861">
    <property type="entry name" value="Transket_pyr"/>
    <property type="match status" value="1"/>
</dbReference>
<evidence type="ECO:0000256" key="1">
    <source>
        <dbReference type="ARBA" id="ARBA00001964"/>
    </source>
</evidence>
<dbReference type="SUPFAM" id="SSF52518">
    <property type="entry name" value="Thiamin diphosphate-binding fold (THDP-binding)"/>
    <property type="match status" value="2"/>
</dbReference>
<dbReference type="Pfam" id="PF00676">
    <property type="entry name" value="E1_dh"/>
    <property type="match status" value="1"/>
</dbReference>
<evidence type="ECO:0000313" key="11">
    <source>
        <dbReference type="EMBL" id="KAK4534689.1"/>
    </source>
</evidence>
<dbReference type="InterPro" id="IPR005475">
    <property type="entry name" value="Transketolase-like_Pyr-bd"/>
</dbReference>
<dbReference type="GO" id="GO:0030976">
    <property type="term" value="F:thiamine pyrophosphate binding"/>
    <property type="evidence" value="ECO:0007669"/>
    <property type="project" value="InterPro"/>
</dbReference>
<evidence type="ECO:0000256" key="4">
    <source>
        <dbReference type="ARBA" id="ARBA00023002"/>
    </source>
</evidence>
<evidence type="ECO:0000256" key="3">
    <source>
        <dbReference type="ARBA" id="ARBA00012280"/>
    </source>
</evidence>
<dbReference type="InterPro" id="IPR001017">
    <property type="entry name" value="DH_E1"/>
</dbReference>
<evidence type="ECO:0000256" key="5">
    <source>
        <dbReference type="ARBA" id="ARBA00023052"/>
    </source>
</evidence>
<dbReference type="GO" id="GO:0006099">
    <property type="term" value="P:tricarboxylic acid cycle"/>
    <property type="evidence" value="ECO:0007669"/>
    <property type="project" value="TreeGrafter"/>
</dbReference>
<organism evidence="11 12">
    <name type="scientific">Cyanidium caldarium</name>
    <name type="common">Red alga</name>
    <dbReference type="NCBI Taxonomy" id="2771"/>
    <lineage>
        <taxon>Eukaryota</taxon>
        <taxon>Rhodophyta</taxon>
        <taxon>Bangiophyceae</taxon>
        <taxon>Cyanidiales</taxon>
        <taxon>Cyanidiaceae</taxon>
        <taxon>Cyanidium</taxon>
    </lineage>
</organism>
<dbReference type="NCBIfam" id="TIGR00239">
    <property type="entry name" value="2oxo_dh_E1"/>
    <property type="match status" value="1"/>
</dbReference>
<dbReference type="InterPro" id="IPR042179">
    <property type="entry name" value="KGD_C_sf"/>
</dbReference>
<comment type="cofactor">
    <cofactor evidence="1">
        <name>thiamine diphosphate</name>
        <dbReference type="ChEBI" id="CHEBI:58937"/>
    </cofactor>
</comment>
<dbReference type="PIRSF" id="PIRSF000157">
    <property type="entry name" value="Oxoglu_dh_E1"/>
    <property type="match status" value="1"/>
</dbReference>
<feature type="domain" description="Transketolase-like pyrimidine-binding" evidence="10">
    <location>
        <begin position="691"/>
        <end position="906"/>
    </location>
</feature>
<comment type="caution">
    <text evidence="11">The sequence shown here is derived from an EMBL/GenBank/DDBJ whole genome shotgun (WGS) entry which is preliminary data.</text>
</comment>
<dbReference type="Pfam" id="PF16870">
    <property type="entry name" value="OxoGdeHyase_C"/>
    <property type="match status" value="1"/>
</dbReference>
<evidence type="ECO:0000256" key="6">
    <source>
        <dbReference type="ARBA" id="ARBA00037426"/>
    </source>
</evidence>
<dbReference type="PANTHER" id="PTHR23152:SF4">
    <property type="entry name" value="2-OXOADIPATE DEHYDROGENASE COMPLEX COMPONENT E1"/>
    <property type="match status" value="1"/>
</dbReference>
<dbReference type="InterPro" id="IPR032106">
    <property type="entry name" value="2-oxogl_dehyd_N"/>
</dbReference>
<dbReference type="InterPro" id="IPR031717">
    <property type="entry name" value="ODO-1/KGD_C"/>
</dbReference>
<evidence type="ECO:0000256" key="8">
    <source>
        <dbReference type="ARBA" id="ARBA00042984"/>
    </source>
</evidence>
<dbReference type="PANTHER" id="PTHR23152">
    <property type="entry name" value="2-OXOGLUTARATE DEHYDROGENASE"/>
    <property type="match status" value="1"/>
</dbReference>
<dbReference type="Gene3D" id="3.40.50.970">
    <property type="match status" value="1"/>
</dbReference>
<dbReference type="FunFam" id="3.40.50.12470:FF:000003">
    <property type="entry name" value="2-oxoglutarate dehydrogenase E1 component"/>
    <property type="match status" value="1"/>
</dbReference>
<reference evidence="11 12" key="1">
    <citation type="submission" date="2022-07" db="EMBL/GenBank/DDBJ databases">
        <title>Genome-wide signatures of adaptation to extreme environments.</title>
        <authorList>
            <person name="Cho C.H."/>
            <person name="Yoon H.S."/>
        </authorList>
    </citation>
    <scope>NUCLEOTIDE SEQUENCE [LARGE SCALE GENOMIC DNA]</scope>
    <source>
        <strain evidence="11 12">DBV 063 E5</strain>
    </source>
</reference>
<feature type="region of interest" description="Disordered" evidence="9">
    <location>
        <begin position="50"/>
        <end position="72"/>
    </location>
</feature>
<dbReference type="Pfam" id="PF16078">
    <property type="entry name" value="2-oxogl_dehyd_N"/>
    <property type="match status" value="1"/>
</dbReference>
<evidence type="ECO:0000259" key="10">
    <source>
        <dbReference type="SMART" id="SM00861"/>
    </source>
</evidence>
<sequence length="1063" mass="119494">MWPVLSTFPQGLSALSRQGMEIISSSTLRRVLTTKVASAVRSTAPVASAAATASASATPTGPSPSVTLKPGVQPSLAESGLAEAEAFLSGTNANVLEEMYELWCREPSKVHGSWQAFFRNVETNAPLGRSAEMLSRTQQERVSRAAPSVTEGRDVLEVARDTVKVMAMIRAFRHRGHLVADLDPLKLFSSGEHYVPGYAAYAELNPGRVRYDLSPASYGFTDADMDRIFYVGGDLPGRPLRTLREIHSMLMSSYCGKIGFEYRHILSKEEKDWIASRVEIFGPMYRFAPAEKRVIMHDLAEGELFEKFLSYKFATAKRFGLEGAESIIAGLQAMLERGSELGLQNLILGMPHRGRLNVLGQVVKKPLAQIFHEFNPDEGRTREYLAGGTGDVKYHLGTSADRTLRSGRRMHLSLVANPSHLEAVNPVVVGKTRAKQFFTGDVERRQTMAVLLHGDASFAGQGVVAETLELSDLRDYTTGGTFHLVINNQIGFTTDPKHARSSPYPTDVAKCVGVPIFHVNGDDAEAVVHVCRLATEYRQRFRKDVVVDVFCYRRHGHNEMDQPSFTQPLMYQKIRNHPTPMQIYSHRLVNEGVMQPSEVQQLRDHLMQRFESNFADAKHWKPRDTDWLSSHWQGFKSEHQLSRIQETGVSVDMLHRVGSALCTVPDTFHLHPQLRKVLHHRQEMMDTGAGIDWAMAEQLAFGTLMCEGTHVRLSGQDSERGTFSQRHAVLVDQQNEENYVPLHHIAGEPPVTGQFRVCNSSLSEFAVLGFEVGYSLESPNALVMHEAQFGDFMNNAQVIIDQFIASGEKKWRRQCGLTMLLPHGYGGQGPEHSSARLERYLQLADDDPDELPAELDSDHRMQIQRANLQVVNATTPANYFHVLRRQIHREFRKPLILMTPKELLRHPLCVSSAADFAKDTRFHRVYSECDDKIATGDELRRLVLCQGKVYYELLAERQKRGIEDVALVRVEQIFPFPYDRVAEVLRAYPKAELVWCQEEPKNAGAWFFTHPRILTTLRGLVHEPHGKHRAVQYVGRRPSASPATGIHAIHVAEQQELIDKALR</sequence>
<evidence type="ECO:0000313" key="12">
    <source>
        <dbReference type="Proteomes" id="UP001301350"/>
    </source>
</evidence>
<gene>
    <name evidence="11" type="ORF">CDCA_CDCA02G0714</name>
</gene>
<evidence type="ECO:0000256" key="2">
    <source>
        <dbReference type="ARBA" id="ARBA00006936"/>
    </source>
</evidence>